<reference evidence="1" key="1">
    <citation type="submission" date="2020-10" db="EMBL/GenBank/DDBJ databases">
        <authorList>
            <person name="Castelo-Branco R."/>
            <person name="Eusebio N."/>
            <person name="Adriana R."/>
            <person name="Vieira A."/>
            <person name="Brugerolle De Fraissinette N."/>
            <person name="Rezende De Castro R."/>
            <person name="Schneider M.P."/>
            <person name="Vasconcelos V."/>
            <person name="Leao P.N."/>
        </authorList>
    </citation>
    <scope>NUCLEOTIDE SEQUENCE</scope>
    <source>
        <strain evidence="1">LEGE 06105</strain>
    </source>
</reference>
<organism evidence="1 2">
    <name type="scientific">Plectonema cf. radiosum LEGE 06105</name>
    <dbReference type="NCBI Taxonomy" id="945769"/>
    <lineage>
        <taxon>Bacteria</taxon>
        <taxon>Bacillati</taxon>
        <taxon>Cyanobacteriota</taxon>
        <taxon>Cyanophyceae</taxon>
        <taxon>Oscillatoriophycideae</taxon>
        <taxon>Oscillatoriales</taxon>
        <taxon>Microcoleaceae</taxon>
        <taxon>Plectonema</taxon>
    </lineage>
</organism>
<comment type="caution">
    <text evidence="1">The sequence shown here is derived from an EMBL/GenBank/DDBJ whole genome shotgun (WGS) entry which is preliminary data.</text>
</comment>
<accession>A0A8J7FD68</accession>
<protein>
    <submittedName>
        <fullName evidence="1">Uncharacterized protein</fullName>
    </submittedName>
</protein>
<gene>
    <name evidence="1" type="ORF">IQ247_27580</name>
</gene>
<evidence type="ECO:0000313" key="2">
    <source>
        <dbReference type="Proteomes" id="UP000620559"/>
    </source>
</evidence>
<evidence type="ECO:0000313" key="1">
    <source>
        <dbReference type="EMBL" id="MBE9216379.1"/>
    </source>
</evidence>
<dbReference type="Proteomes" id="UP000620559">
    <property type="component" value="Unassembled WGS sequence"/>
</dbReference>
<proteinExistence type="predicted"/>
<dbReference type="EMBL" id="JADEWL010000162">
    <property type="protein sequence ID" value="MBE9216379.1"/>
    <property type="molecule type" value="Genomic_DNA"/>
</dbReference>
<sequence>MTDSNKTRVLLALWALGGTKQEVKRGDLTKRIVSKGKKIADYHGIFKQLEQENAIAISRKSFSLVSPKGVEMLGEGLKNPDFEFEGTIVGTWAANALLRWIGEIESSVNSAPAPQNGKSLNNAIASYKEFEQVALEVYENLNRDYNLNNLVPIYRIRREIGDRVSRKQFSEWLLEMQAEDIFQLEGGSVEDSAADKIEDSITTELDGLRCYASKLQN</sequence>
<dbReference type="RefSeq" id="WP_193924915.1">
    <property type="nucleotide sequence ID" value="NZ_JADEWL010000162.1"/>
</dbReference>
<dbReference type="AlphaFoldDB" id="A0A8J7FD68"/>
<keyword evidence="2" id="KW-1185">Reference proteome</keyword>
<name>A0A8J7FD68_9CYAN</name>